<sequence>MSKFLRLLKKHLFTILVLSITMGILLFSLFREKSLPELAHIFSSLSPYWMLMAAATLVGTWLMEALCNWLLCRHLYPGWTYGKSFMIGITGIFYACITPAAMGAQPMQIYYMSKMGMEGAKSAAIISAKTITHQTTMVVFSLILICTELPFFVKNVSNLAVFTVFGLATNILFIAGVVLVSVRVKFIYRWLHAVIRWLGKIHLLKEPEKKYESAIQQLDSFHDGFETMGHSWKLYLAVCLITVVQLVFGSLDTYFIYRAFHLSGAPASQIVSAEVFATMVIAFVPLPGNAGGAELSFDAFCRIFFGSLTTPAMLVWRLLTYYGSIVFGLLYVSIGARKYLHTRPDSSAASLPPDGDAP</sequence>
<dbReference type="EMBL" id="CP135996">
    <property type="protein sequence ID" value="WOC31782.1"/>
    <property type="molecule type" value="Genomic_DNA"/>
</dbReference>
<dbReference type="GO" id="GO:0005886">
    <property type="term" value="C:plasma membrane"/>
    <property type="evidence" value="ECO:0007669"/>
    <property type="project" value="UniProtKB-SubCell"/>
</dbReference>
<feature type="transmembrane region" description="Helical" evidence="6">
    <location>
        <begin position="159"/>
        <end position="182"/>
    </location>
</feature>
<dbReference type="PANTHER" id="PTHR37693:SF1">
    <property type="entry name" value="INTEGRAL MEMBRANE PROTEIN"/>
    <property type="match status" value="1"/>
</dbReference>
<dbReference type="GO" id="GO:0006629">
    <property type="term" value="P:lipid metabolic process"/>
    <property type="evidence" value="ECO:0007669"/>
    <property type="project" value="UniProtKB-KW"/>
</dbReference>
<comment type="catalytic activity">
    <reaction evidence="6">
        <text>L-lysyl-tRNA(Lys) + a 1,2-diacyl-sn-glycero-3-phospho-(1'-sn-glycerol) = a 1,2-diacyl-sn-glycero-3-phospho-1'-(3'-O-L-lysyl)-sn-glycerol + tRNA(Lys)</text>
        <dbReference type="Rhea" id="RHEA:10668"/>
        <dbReference type="Rhea" id="RHEA-COMP:9696"/>
        <dbReference type="Rhea" id="RHEA-COMP:9697"/>
        <dbReference type="ChEBI" id="CHEBI:64716"/>
        <dbReference type="ChEBI" id="CHEBI:75792"/>
        <dbReference type="ChEBI" id="CHEBI:78442"/>
        <dbReference type="ChEBI" id="CHEBI:78529"/>
        <dbReference type="EC" id="2.3.2.3"/>
    </reaction>
</comment>
<dbReference type="PANTHER" id="PTHR37693">
    <property type="entry name" value="PHOSPHATIDYLGLYCEROL LYSYLTRANSFERASE"/>
    <property type="match status" value="1"/>
</dbReference>
<gene>
    <name evidence="6" type="primary">mprF</name>
    <name evidence="7" type="ORF">PXC00_11365</name>
</gene>
<dbReference type="KEGG" id="carl:PXC00_11365"/>
<dbReference type="InterPro" id="IPR022791">
    <property type="entry name" value="L-PG_synthase/AglD"/>
</dbReference>
<dbReference type="GO" id="GO:0046677">
    <property type="term" value="P:response to antibiotic"/>
    <property type="evidence" value="ECO:0007669"/>
    <property type="project" value="UniProtKB-KW"/>
</dbReference>
<keyword evidence="5 6" id="KW-0472">Membrane</keyword>
<keyword evidence="8" id="KW-1185">Reference proteome</keyword>
<evidence type="ECO:0000256" key="1">
    <source>
        <dbReference type="ARBA" id="ARBA00004651"/>
    </source>
</evidence>
<keyword evidence="6" id="KW-0046">Antibiotic resistance</keyword>
<dbReference type="Proteomes" id="UP001300604">
    <property type="component" value="Chromosome"/>
</dbReference>
<keyword evidence="6" id="KW-0808">Transferase</keyword>
<proteinExistence type="inferred from homology"/>
<dbReference type="GO" id="GO:0050071">
    <property type="term" value="F:phosphatidylglycerol lysyltransferase activity"/>
    <property type="evidence" value="ECO:0007669"/>
    <property type="project" value="UniProtKB-EC"/>
</dbReference>
<reference evidence="8" key="1">
    <citation type="submission" date="2024-06" db="EMBL/GenBank/DDBJ databases">
        <title>Caproicibacterium argilliputei sp. nov, a novel caproic acid producing anaerobic bacterium isolated from pit mud.</title>
        <authorList>
            <person name="Zeng C."/>
        </authorList>
    </citation>
    <scope>NUCLEOTIDE SEQUENCE [LARGE SCALE GENOMIC DNA]</scope>
    <source>
        <strain evidence="8">ZCY20-5</strain>
    </source>
</reference>
<accession>A0AA97D8S7</accession>
<keyword evidence="3 6" id="KW-0812">Transmembrane</keyword>
<comment type="similarity">
    <text evidence="6">Belongs to the LPG synthase family.</text>
</comment>
<reference evidence="7 8" key="2">
    <citation type="submission" date="2024-06" db="EMBL/GenBank/DDBJ databases">
        <title>Caproicibacterium argilliputei sp. nov, a novel caproic acid producing anaerobic bacterium isolated from pit mud.</title>
        <authorList>
            <person name="Xia S."/>
        </authorList>
    </citation>
    <scope>NUCLEOTIDE SEQUENCE [LARGE SCALE GENOMIC DNA]</scope>
    <source>
        <strain evidence="7 8">ZCY20-5</strain>
    </source>
</reference>
<feature type="transmembrane region" description="Helical" evidence="6">
    <location>
        <begin position="269"/>
        <end position="288"/>
    </location>
</feature>
<feature type="transmembrane region" description="Helical" evidence="6">
    <location>
        <begin position="84"/>
        <end position="104"/>
    </location>
</feature>
<feature type="transmembrane region" description="Helical" evidence="6">
    <location>
        <begin position="50"/>
        <end position="72"/>
    </location>
</feature>
<dbReference type="NCBIfam" id="TIGR00374">
    <property type="entry name" value="flippase-like domain"/>
    <property type="match status" value="1"/>
</dbReference>
<organism evidence="7 8">
    <name type="scientific">Caproicibacterium argilliputei</name>
    <dbReference type="NCBI Taxonomy" id="3030016"/>
    <lineage>
        <taxon>Bacteria</taxon>
        <taxon>Bacillati</taxon>
        <taxon>Bacillota</taxon>
        <taxon>Clostridia</taxon>
        <taxon>Eubacteriales</taxon>
        <taxon>Oscillospiraceae</taxon>
        <taxon>Caproicibacterium</taxon>
    </lineage>
</organism>
<keyword evidence="2" id="KW-1003">Cell membrane</keyword>
<keyword evidence="6" id="KW-0443">Lipid metabolism</keyword>
<protein>
    <recommendedName>
        <fullName evidence="6">Phosphatidylglycerol lysyltransferase</fullName>
        <ecNumber evidence="6">2.3.2.3</ecNumber>
    </recommendedName>
    <alternativeName>
        <fullName evidence="6">Lysylphosphatidylglycerol synthase</fullName>
    </alternativeName>
</protein>
<dbReference type="RefSeq" id="WP_316934976.1">
    <property type="nucleotide sequence ID" value="NZ_CP135996.1"/>
</dbReference>
<evidence type="ECO:0000256" key="2">
    <source>
        <dbReference type="ARBA" id="ARBA00022475"/>
    </source>
</evidence>
<dbReference type="EC" id="2.3.2.3" evidence="6"/>
<evidence type="ECO:0000313" key="8">
    <source>
        <dbReference type="Proteomes" id="UP001300604"/>
    </source>
</evidence>
<feature type="transmembrane region" description="Helical" evidence="6">
    <location>
        <begin position="314"/>
        <end position="334"/>
    </location>
</feature>
<reference evidence="8" key="3">
    <citation type="submission" date="2024-06" db="EMBL/GenBank/DDBJ databases">
        <authorList>
            <person name="Zeng C."/>
        </authorList>
    </citation>
    <scope>NUCLEOTIDE SEQUENCE [LARGE SCALE GENOMIC DNA]</scope>
    <source>
        <strain evidence="8">ZCY20-5</strain>
    </source>
</reference>
<evidence type="ECO:0000256" key="3">
    <source>
        <dbReference type="ARBA" id="ARBA00022692"/>
    </source>
</evidence>
<name>A0AA97D8S7_9FIRM</name>
<dbReference type="AlphaFoldDB" id="A0AA97D8S7"/>
<comment type="function">
    <text evidence="6">Catalyzes the transfer of a lysyl group from L-lysyl-tRNA(Lys) to membrane-bound phosphatidylglycerol (PG), which produces lysylphosphatidylglycerol (LPG), a major component of the bacterial membrane with a positive net charge. LPG synthesis contributes to bacterial virulence as it is involved in the resistance mechanism against cationic antimicrobial peptides (CAMP) produces by the host's immune system (defensins, cathelicidins) and by the competing microorganisms.</text>
</comment>
<dbReference type="Pfam" id="PF03706">
    <property type="entry name" value="LPG_synthase_TM"/>
    <property type="match status" value="1"/>
</dbReference>
<keyword evidence="4 6" id="KW-1133">Transmembrane helix</keyword>
<evidence type="ECO:0000313" key="7">
    <source>
        <dbReference type="EMBL" id="WOC31782.1"/>
    </source>
</evidence>
<evidence type="ECO:0000256" key="5">
    <source>
        <dbReference type="ARBA" id="ARBA00023136"/>
    </source>
</evidence>
<evidence type="ECO:0000256" key="6">
    <source>
        <dbReference type="RuleBase" id="RU363042"/>
    </source>
</evidence>
<feature type="transmembrane region" description="Helical" evidence="6">
    <location>
        <begin position="12"/>
        <end position="30"/>
    </location>
</feature>
<comment type="subcellular location">
    <subcellularLocation>
        <location evidence="1 6">Cell membrane</location>
        <topology evidence="1 6">Multi-pass membrane protein</topology>
    </subcellularLocation>
</comment>
<feature type="transmembrane region" description="Helical" evidence="6">
    <location>
        <begin position="234"/>
        <end position="257"/>
    </location>
</feature>
<evidence type="ECO:0000256" key="4">
    <source>
        <dbReference type="ARBA" id="ARBA00022989"/>
    </source>
</evidence>